<evidence type="ECO:0000313" key="5">
    <source>
        <dbReference type="EMBL" id="VVG69930.1"/>
    </source>
</evidence>
<feature type="domain" description="Ketoreductase" evidence="4">
    <location>
        <begin position="16"/>
        <end position="200"/>
    </location>
</feature>
<dbReference type="InterPro" id="IPR057326">
    <property type="entry name" value="KR_dom"/>
</dbReference>
<dbReference type="EMBL" id="CABPSX010000001">
    <property type="protein sequence ID" value="VVG69930.1"/>
    <property type="molecule type" value="Genomic_DNA"/>
</dbReference>
<organism evidence="5 6">
    <name type="scientific">Pandoraea apista</name>
    <dbReference type="NCBI Taxonomy" id="93218"/>
    <lineage>
        <taxon>Bacteria</taxon>
        <taxon>Pseudomonadati</taxon>
        <taxon>Pseudomonadota</taxon>
        <taxon>Betaproteobacteria</taxon>
        <taxon>Burkholderiales</taxon>
        <taxon>Burkholderiaceae</taxon>
        <taxon>Pandoraea</taxon>
    </lineage>
</organism>
<dbReference type="Proteomes" id="UP000364291">
    <property type="component" value="Unassembled WGS sequence"/>
</dbReference>
<dbReference type="AlphaFoldDB" id="A0A0G4JGE3"/>
<accession>A0A0G4JGE3</accession>
<keyword evidence="2" id="KW-0521">NADP</keyword>
<gene>
    <name evidence="5" type="ORF">PAP18089_00888</name>
</gene>
<evidence type="ECO:0000259" key="4">
    <source>
        <dbReference type="SMART" id="SM00822"/>
    </source>
</evidence>
<dbReference type="FunFam" id="3.40.50.720:FF:000374">
    <property type="entry name" value="3-oxoacyl-(Acyl-carrier-protein) reductase"/>
    <property type="match status" value="1"/>
</dbReference>
<keyword evidence="3" id="KW-0560">Oxidoreductase</keyword>
<dbReference type="InterPro" id="IPR002347">
    <property type="entry name" value="SDR_fam"/>
</dbReference>
<dbReference type="RefSeq" id="WP_048628639.1">
    <property type="nucleotide sequence ID" value="NZ_CABPSX010000001.1"/>
</dbReference>
<dbReference type="SUPFAM" id="SSF51735">
    <property type="entry name" value="NAD(P)-binding Rossmann-fold domains"/>
    <property type="match status" value="1"/>
</dbReference>
<reference evidence="5 6" key="1">
    <citation type="submission" date="2019-08" db="EMBL/GenBank/DDBJ databases">
        <authorList>
            <person name="Peeters C."/>
        </authorList>
    </citation>
    <scope>NUCLEOTIDE SEQUENCE [LARGE SCALE GENOMIC DNA]</scope>
    <source>
        <strain evidence="5 6">LMG 18089</strain>
    </source>
</reference>
<dbReference type="STRING" id="93218.XM39_12240"/>
<dbReference type="PANTHER" id="PTHR43639:SF1">
    <property type="entry name" value="SHORT-CHAIN DEHYDROGENASE_REDUCTASE FAMILY PROTEIN"/>
    <property type="match status" value="1"/>
</dbReference>
<dbReference type="InterPro" id="IPR036291">
    <property type="entry name" value="NAD(P)-bd_dom_sf"/>
</dbReference>
<dbReference type="GO" id="GO:0016491">
    <property type="term" value="F:oxidoreductase activity"/>
    <property type="evidence" value="ECO:0007669"/>
    <property type="project" value="UniProtKB-KW"/>
</dbReference>
<evidence type="ECO:0000256" key="1">
    <source>
        <dbReference type="ARBA" id="ARBA00006484"/>
    </source>
</evidence>
<protein>
    <submittedName>
        <fullName evidence="5">Short-chain dehydrogenase</fullName>
    </submittedName>
</protein>
<dbReference type="Gene3D" id="3.40.50.720">
    <property type="entry name" value="NAD(P)-binding Rossmann-like Domain"/>
    <property type="match status" value="1"/>
</dbReference>
<dbReference type="PRINTS" id="PR00081">
    <property type="entry name" value="GDHRDH"/>
</dbReference>
<proteinExistence type="inferred from homology"/>
<dbReference type="PRINTS" id="PR00080">
    <property type="entry name" value="SDRFAMILY"/>
</dbReference>
<dbReference type="OrthoDB" id="9803333at2"/>
<dbReference type="SMART" id="SM00822">
    <property type="entry name" value="PKS_KR"/>
    <property type="match status" value="1"/>
</dbReference>
<dbReference type="Pfam" id="PF13561">
    <property type="entry name" value="adh_short_C2"/>
    <property type="match status" value="1"/>
</dbReference>
<evidence type="ECO:0000256" key="3">
    <source>
        <dbReference type="ARBA" id="ARBA00023002"/>
    </source>
</evidence>
<sequence length="262" mass="27063">MSLLPDSADPIRLDGKVALVTGASRGIGRAIATALAARGATVAVHYNAAAGEADALVARLRAEGVRAFAVQADLSSPDGANALVERFVGALAAHDLPPQFDILVNNAGVGLRSRLDAVTPADFDRVLQVNLKSPFFLIQHALRHLRDGGRIVNISSIGTRAAYPEMSVYAPAKAGLEALTLLLAADLGVRGITVNAVLPGATATDLNKRASDPVAREAIAQTVALGRVGEPRDIADIVAFLASDAGRWITGQSLDASGGQRL</sequence>
<name>A0A0G4JGE3_9BURK</name>
<evidence type="ECO:0000313" key="6">
    <source>
        <dbReference type="Proteomes" id="UP000364291"/>
    </source>
</evidence>
<dbReference type="GeneID" id="47016456"/>
<comment type="similarity">
    <text evidence="1">Belongs to the short-chain dehydrogenases/reductases (SDR) family.</text>
</comment>
<dbReference type="PANTHER" id="PTHR43639">
    <property type="entry name" value="OXIDOREDUCTASE, SHORT-CHAIN DEHYDROGENASE/REDUCTASE FAMILY (AFU_ORTHOLOGUE AFUA_5G02870)"/>
    <property type="match status" value="1"/>
</dbReference>
<evidence type="ECO:0000256" key="2">
    <source>
        <dbReference type="ARBA" id="ARBA00022857"/>
    </source>
</evidence>